<sequence length="260" mass="27460">MAGPEFDIDGETAIVTGASSGIGRAIAERYAENGVDVVVCARSVDDLEAVADGINESDAPGEALAVECDITDWNAVEAMAEATVEAFGGIDILVNNAGASFRAPFEEFSQNAWGTIVDINLNGTFNCTQVVGRYMREAGSGTIINVSSVASRDGAPEMAHYAASKAGMNNLTRTLSYEWAKYGIRVNCIAPGLIATEGVESQMGISVDSIDLEEVDRQIGIPDEIATVAQFLASPAARYILGETIVVEGVPRIARTRHHE</sequence>
<dbReference type="RefSeq" id="WP_342809448.1">
    <property type="nucleotide sequence ID" value="NZ_JAOPJZ010000013.1"/>
</dbReference>
<dbReference type="PANTHER" id="PTHR42879">
    <property type="entry name" value="3-OXOACYL-(ACYL-CARRIER-PROTEIN) REDUCTASE"/>
    <property type="match status" value="1"/>
</dbReference>
<keyword evidence="4" id="KW-1185">Reference proteome</keyword>
<dbReference type="InterPro" id="IPR036291">
    <property type="entry name" value="NAD(P)-bd_dom_sf"/>
</dbReference>
<proteinExistence type="inferred from homology"/>
<dbReference type="GO" id="GO:0032787">
    <property type="term" value="P:monocarboxylic acid metabolic process"/>
    <property type="evidence" value="ECO:0007669"/>
    <property type="project" value="UniProtKB-ARBA"/>
</dbReference>
<dbReference type="Pfam" id="PF00106">
    <property type="entry name" value="adh_short"/>
    <property type="match status" value="1"/>
</dbReference>
<protein>
    <submittedName>
        <fullName evidence="3">SDR family oxidoreductase</fullName>
    </submittedName>
</protein>
<evidence type="ECO:0000256" key="1">
    <source>
        <dbReference type="ARBA" id="ARBA00006484"/>
    </source>
</evidence>
<dbReference type="FunFam" id="3.40.50.720:FF:000084">
    <property type="entry name" value="Short-chain dehydrogenase reductase"/>
    <property type="match status" value="1"/>
</dbReference>
<dbReference type="InterPro" id="IPR002347">
    <property type="entry name" value="SDR_fam"/>
</dbReference>
<dbReference type="AlphaFoldDB" id="A0AAP2Z9Z3"/>
<dbReference type="SUPFAM" id="SSF51735">
    <property type="entry name" value="NAD(P)-binding Rossmann-fold domains"/>
    <property type="match status" value="1"/>
</dbReference>
<reference evidence="3 4" key="1">
    <citation type="submission" date="2022-09" db="EMBL/GenBank/DDBJ databases">
        <title>Enrichment on poylsaccharides allowed isolation of novel metabolic and taxonomic groups of Haloarchaea.</title>
        <authorList>
            <person name="Sorokin D.Y."/>
            <person name="Elcheninov A.G."/>
            <person name="Khizhniak T.V."/>
            <person name="Kolganova T.V."/>
            <person name="Kublanov I.V."/>
        </authorList>
    </citation>
    <scope>NUCLEOTIDE SEQUENCE [LARGE SCALE GENOMIC DNA]</scope>
    <source>
        <strain evidence="3 4">AArc-curdl1</strain>
    </source>
</reference>
<evidence type="ECO:0000313" key="3">
    <source>
        <dbReference type="EMBL" id="MCU4753123.1"/>
    </source>
</evidence>
<dbReference type="PROSITE" id="PS00061">
    <property type="entry name" value="ADH_SHORT"/>
    <property type="match status" value="1"/>
</dbReference>
<dbReference type="NCBIfam" id="NF005559">
    <property type="entry name" value="PRK07231.1"/>
    <property type="match status" value="1"/>
</dbReference>
<evidence type="ECO:0000256" key="2">
    <source>
        <dbReference type="RuleBase" id="RU000363"/>
    </source>
</evidence>
<gene>
    <name evidence="3" type="ORF">OB919_14245</name>
</gene>
<organism evidence="3 4">
    <name type="scientific">Natronosalvus hydrolyticus</name>
    <dbReference type="NCBI Taxonomy" id="2979988"/>
    <lineage>
        <taxon>Archaea</taxon>
        <taxon>Methanobacteriati</taxon>
        <taxon>Methanobacteriota</taxon>
        <taxon>Stenosarchaea group</taxon>
        <taxon>Halobacteria</taxon>
        <taxon>Halobacteriales</taxon>
        <taxon>Natrialbaceae</taxon>
        <taxon>Natronosalvus</taxon>
    </lineage>
</organism>
<dbReference type="EMBL" id="JAOPJZ010000013">
    <property type="protein sequence ID" value="MCU4753123.1"/>
    <property type="molecule type" value="Genomic_DNA"/>
</dbReference>
<name>A0AAP2Z9Z3_9EURY</name>
<comment type="caution">
    <text evidence="3">The sequence shown here is derived from an EMBL/GenBank/DDBJ whole genome shotgun (WGS) entry which is preliminary data.</text>
</comment>
<accession>A0AAP2Z9Z3</accession>
<dbReference type="Gene3D" id="3.40.50.720">
    <property type="entry name" value="NAD(P)-binding Rossmann-like Domain"/>
    <property type="match status" value="1"/>
</dbReference>
<dbReference type="PANTHER" id="PTHR42879:SF2">
    <property type="entry name" value="3-OXOACYL-[ACYL-CARRIER-PROTEIN] REDUCTASE FABG"/>
    <property type="match status" value="1"/>
</dbReference>
<evidence type="ECO:0000313" key="4">
    <source>
        <dbReference type="Proteomes" id="UP001321047"/>
    </source>
</evidence>
<comment type="similarity">
    <text evidence="1 2">Belongs to the short-chain dehydrogenases/reductases (SDR) family.</text>
</comment>
<dbReference type="InterPro" id="IPR020904">
    <property type="entry name" value="Sc_DH/Rdtase_CS"/>
</dbReference>
<dbReference type="Proteomes" id="UP001321047">
    <property type="component" value="Unassembled WGS sequence"/>
</dbReference>
<dbReference type="PRINTS" id="PR00080">
    <property type="entry name" value="SDRFAMILY"/>
</dbReference>
<dbReference type="InterPro" id="IPR050259">
    <property type="entry name" value="SDR"/>
</dbReference>
<dbReference type="PRINTS" id="PR00081">
    <property type="entry name" value="GDHRDH"/>
</dbReference>